<dbReference type="SUPFAM" id="SSF54909">
    <property type="entry name" value="Dimeric alpha+beta barrel"/>
    <property type="match status" value="1"/>
</dbReference>
<protein>
    <submittedName>
        <fullName evidence="5">Lrp/AsnC family transcriptional regulator</fullName>
    </submittedName>
</protein>
<feature type="domain" description="HTH asnC-type" evidence="4">
    <location>
        <begin position="29"/>
        <end position="90"/>
    </location>
</feature>
<dbReference type="SMART" id="SM00344">
    <property type="entry name" value="HTH_ASNC"/>
    <property type="match status" value="1"/>
</dbReference>
<accession>A0ABP8PFA6</accession>
<keyword evidence="2" id="KW-0238">DNA-binding</keyword>
<dbReference type="PROSITE" id="PS50956">
    <property type="entry name" value="HTH_ASNC_2"/>
    <property type="match status" value="1"/>
</dbReference>
<dbReference type="PANTHER" id="PTHR30154">
    <property type="entry name" value="LEUCINE-RESPONSIVE REGULATORY PROTEIN"/>
    <property type="match status" value="1"/>
</dbReference>
<evidence type="ECO:0000313" key="6">
    <source>
        <dbReference type="Proteomes" id="UP001500503"/>
    </source>
</evidence>
<dbReference type="InterPro" id="IPR011008">
    <property type="entry name" value="Dimeric_a/b-barrel"/>
</dbReference>
<dbReference type="PRINTS" id="PR00033">
    <property type="entry name" value="HTHASNC"/>
</dbReference>
<dbReference type="InterPro" id="IPR019888">
    <property type="entry name" value="Tscrpt_reg_AsnC-like"/>
</dbReference>
<gene>
    <name evidence="5" type="ORF">GCM10023191_010580</name>
</gene>
<dbReference type="InterPro" id="IPR036388">
    <property type="entry name" value="WH-like_DNA-bd_sf"/>
</dbReference>
<evidence type="ECO:0000256" key="1">
    <source>
        <dbReference type="ARBA" id="ARBA00023015"/>
    </source>
</evidence>
<dbReference type="InterPro" id="IPR000485">
    <property type="entry name" value="AsnC-type_HTH_dom"/>
</dbReference>
<dbReference type="Pfam" id="PF13404">
    <property type="entry name" value="HTH_AsnC-type"/>
    <property type="match status" value="1"/>
</dbReference>
<comment type="caution">
    <text evidence="5">The sequence shown here is derived from an EMBL/GenBank/DDBJ whole genome shotgun (WGS) entry which is preliminary data.</text>
</comment>
<evidence type="ECO:0000256" key="2">
    <source>
        <dbReference type="ARBA" id="ARBA00023125"/>
    </source>
</evidence>
<dbReference type="Gene3D" id="3.30.70.920">
    <property type="match status" value="1"/>
</dbReference>
<keyword evidence="6" id="KW-1185">Reference proteome</keyword>
<evidence type="ECO:0000313" key="5">
    <source>
        <dbReference type="EMBL" id="GAA4485653.1"/>
    </source>
</evidence>
<sequence length="182" mass="19742">MKCLSNLYTLNPGDPENLYRLPTAKDAMIDELDARLIALLSAEPRIGVLECSRRLGVARGTVQARLDRLQERGVIRGFGPEVDPAALGYQVTAFVTLEIRQAGGHDPVAARLAAIPEVIEVHTITGGGDMLCRIVGRGNQDLQRVIDLIVDVEGVRRTSTVIALATPVHQRTLPLVHAAVRQ</sequence>
<proteinExistence type="predicted"/>
<evidence type="ECO:0000256" key="3">
    <source>
        <dbReference type="ARBA" id="ARBA00023163"/>
    </source>
</evidence>
<dbReference type="EMBL" id="BAABHF010000010">
    <property type="protein sequence ID" value="GAA4485653.1"/>
    <property type="molecule type" value="Genomic_DNA"/>
</dbReference>
<dbReference type="Pfam" id="PF01037">
    <property type="entry name" value="AsnC_trans_reg"/>
    <property type="match status" value="1"/>
</dbReference>
<keyword evidence="3" id="KW-0804">Transcription</keyword>
<evidence type="ECO:0000259" key="4">
    <source>
        <dbReference type="PROSITE" id="PS50956"/>
    </source>
</evidence>
<dbReference type="Gene3D" id="1.10.10.10">
    <property type="entry name" value="Winged helix-like DNA-binding domain superfamily/Winged helix DNA-binding domain"/>
    <property type="match status" value="1"/>
</dbReference>
<dbReference type="InterPro" id="IPR019887">
    <property type="entry name" value="Tscrpt_reg_AsnC/Lrp_C"/>
</dbReference>
<name>A0ABP8PFA6_9ACTN</name>
<dbReference type="SUPFAM" id="SSF46785">
    <property type="entry name" value="Winged helix' DNA-binding domain"/>
    <property type="match status" value="1"/>
</dbReference>
<organism evidence="5 6">
    <name type="scientific">Actinoallomurus oryzae</name>
    <dbReference type="NCBI Taxonomy" id="502180"/>
    <lineage>
        <taxon>Bacteria</taxon>
        <taxon>Bacillati</taxon>
        <taxon>Actinomycetota</taxon>
        <taxon>Actinomycetes</taxon>
        <taxon>Streptosporangiales</taxon>
        <taxon>Thermomonosporaceae</taxon>
        <taxon>Actinoallomurus</taxon>
    </lineage>
</organism>
<reference evidence="6" key="1">
    <citation type="journal article" date="2019" name="Int. J. Syst. Evol. Microbiol.">
        <title>The Global Catalogue of Microorganisms (GCM) 10K type strain sequencing project: providing services to taxonomists for standard genome sequencing and annotation.</title>
        <authorList>
            <consortium name="The Broad Institute Genomics Platform"/>
            <consortium name="The Broad Institute Genome Sequencing Center for Infectious Disease"/>
            <person name="Wu L."/>
            <person name="Ma J."/>
        </authorList>
    </citation>
    <scope>NUCLEOTIDE SEQUENCE [LARGE SCALE GENOMIC DNA]</scope>
    <source>
        <strain evidence="6">JCM 17933</strain>
    </source>
</reference>
<dbReference type="InterPro" id="IPR036390">
    <property type="entry name" value="WH_DNA-bd_sf"/>
</dbReference>
<dbReference type="Proteomes" id="UP001500503">
    <property type="component" value="Unassembled WGS sequence"/>
</dbReference>
<keyword evidence="1" id="KW-0805">Transcription regulation</keyword>
<dbReference type="PANTHER" id="PTHR30154:SF34">
    <property type="entry name" value="TRANSCRIPTIONAL REGULATOR AZLB"/>
    <property type="match status" value="1"/>
</dbReference>